<sequence>MKKIILFSVVVFLLCVGCGHHYTHPTKSKVEIDRDYLECEYEAELAIVAIPLSSDGISSGIQKGYHKARLIKKCMKLKGY</sequence>
<organism evidence="1 2">
    <name type="scientific">Candidatus Desulfaltia bathyphila</name>
    <dbReference type="NCBI Taxonomy" id="2841697"/>
    <lineage>
        <taxon>Bacteria</taxon>
        <taxon>Pseudomonadati</taxon>
        <taxon>Thermodesulfobacteriota</taxon>
        <taxon>Desulfobacteria</taxon>
        <taxon>Desulfobacterales</taxon>
        <taxon>Desulfobacterales incertae sedis</taxon>
        <taxon>Candidatus Desulfaltia</taxon>
    </lineage>
</organism>
<protein>
    <submittedName>
        <fullName evidence="1">Uncharacterized protein</fullName>
    </submittedName>
</protein>
<evidence type="ECO:0000313" key="1">
    <source>
        <dbReference type="EMBL" id="MBC8199755.1"/>
    </source>
</evidence>
<accession>A0A8J6TBZ7</accession>
<dbReference type="EMBL" id="JACNLL010000063">
    <property type="protein sequence ID" value="MBC8199755.1"/>
    <property type="molecule type" value="Genomic_DNA"/>
</dbReference>
<gene>
    <name evidence="1" type="ORF">H8E80_06895</name>
</gene>
<comment type="caution">
    <text evidence="1">The sequence shown here is derived from an EMBL/GenBank/DDBJ whole genome shotgun (WGS) entry which is preliminary data.</text>
</comment>
<proteinExistence type="predicted"/>
<dbReference type="Proteomes" id="UP000603545">
    <property type="component" value="Unassembled WGS sequence"/>
</dbReference>
<reference evidence="1 2" key="1">
    <citation type="submission" date="2020-08" db="EMBL/GenBank/DDBJ databases">
        <title>Bridging the membrane lipid divide: bacteria of the FCB group superphylum have the potential to synthesize archaeal ether lipids.</title>
        <authorList>
            <person name="Villanueva L."/>
            <person name="Von Meijenfeldt F.A.B."/>
            <person name="Westbye A.B."/>
            <person name="Yadav S."/>
            <person name="Hopmans E.C."/>
            <person name="Dutilh B.E."/>
            <person name="Sinninghe Damste J.S."/>
        </authorList>
    </citation>
    <scope>NUCLEOTIDE SEQUENCE [LARGE SCALE GENOMIC DNA]</scope>
    <source>
        <strain evidence="1">NIOZ-UU82</strain>
    </source>
</reference>
<evidence type="ECO:0000313" key="2">
    <source>
        <dbReference type="Proteomes" id="UP000603545"/>
    </source>
</evidence>
<dbReference type="AlphaFoldDB" id="A0A8J6TBZ7"/>
<name>A0A8J6TBZ7_9BACT</name>